<gene>
    <name evidence="1" type="ORF">ACFS6H_02170</name>
</gene>
<dbReference type="EMBL" id="JBHUOZ010000001">
    <property type="protein sequence ID" value="MFD2918496.1"/>
    <property type="molecule type" value="Genomic_DNA"/>
</dbReference>
<organism evidence="1 2">
    <name type="scientific">Terrimonas rubra</name>
    <dbReference type="NCBI Taxonomy" id="1035890"/>
    <lineage>
        <taxon>Bacteria</taxon>
        <taxon>Pseudomonadati</taxon>
        <taxon>Bacteroidota</taxon>
        <taxon>Chitinophagia</taxon>
        <taxon>Chitinophagales</taxon>
        <taxon>Chitinophagaceae</taxon>
        <taxon>Terrimonas</taxon>
    </lineage>
</organism>
<evidence type="ECO:0000313" key="2">
    <source>
        <dbReference type="Proteomes" id="UP001597511"/>
    </source>
</evidence>
<protein>
    <recommendedName>
        <fullName evidence="3">DUF1735 domain-containing protein</fullName>
    </recommendedName>
</protein>
<comment type="caution">
    <text evidence="1">The sequence shown here is derived from an EMBL/GenBank/DDBJ whole genome shotgun (WGS) entry which is preliminary data.</text>
</comment>
<proteinExistence type="predicted"/>
<dbReference type="Proteomes" id="UP001597511">
    <property type="component" value="Unassembled WGS sequence"/>
</dbReference>
<evidence type="ECO:0000313" key="1">
    <source>
        <dbReference type="EMBL" id="MFD2918496.1"/>
    </source>
</evidence>
<reference evidence="2" key="1">
    <citation type="journal article" date="2019" name="Int. J. Syst. Evol. Microbiol.">
        <title>The Global Catalogue of Microorganisms (GCM) 10K type strain sequencing project: providing services to taxonomists for standard genome sequencing and annotation.</title>
        <authorList>
            <consortium name="The Broad Institute Genomics Platform"/>
            <consortium name="The Broad Institute Genome Sequencing Center for Infectious Disease"/>
            <person name="Wu L."/>
            <person name="Ma J."/>
        </authorList>
    </citation>
    <scope>NUCLEOTIDE SEQUENCE [LARGE SCALE GENOMIC DNA]</scope>
    <source>
        <strain evidence="2">KCTC 23299</strain>
    </source>
</reference>
<keyword evidence="2" id="KW-1185">Reference proteome</keyword>
<evidence type="ECO:0008006" key="3">
    <source>
        <dbReference type="Google" id="ProtNLM"/>
    </source>
</evidence>
<accession>A0ABW6A1Q8</accession>
<dbReference type="PROSITE" id="PS51257">
    <property type="entry name" value="PROKAR_LIPOPROTEIN"/>
    <property type="match status" value="1"/>
</dbReference>
<name>A0ABW6A1Q8_9BACT</name>
<dbReference type="RefSeq" id="WP_386094732.1">
    <property type="nucleotide sequence ID" value="NZ_JBHUOZ010000001.1"/>
</dbReference>
<sequence>MKPILTACALALTLLFTGCDKVKDLIKVNVTTSVNIDFEIDPINETAVTYTDIQANIANELDAVIKAENSELGVENIKSAKVQSCVITTSATSAPDDNFTALNNLSLAIESDNKPGYTTYAAITTSPTQPYSVELPITAGVDLKDYLKGNTFGYKFTYSGKRKTTTTLQCRARVTYLLNVGL</sequence>